<keyword evidence="4" id="KW-0238">DNA-binding</keyword>
<dbReference type="Pfam" id="PF04542">
    <property type="entry name" value="Sigma70_r2"/>
    <property type="match status" value="1"/>
</dbReference>
<dbReference type="Proteomes" id="UP000273675">
    <property type="component" value="Unassembled WGS sequence"/>
</dbReference>
<dbReference type="SUPFAM" id="SSF88946">
    <property type="entry name" value="Sigma2 domain of RNA polymerase sigma factors"/>
    <property type="match status" value="1"/>
</dbReference>
<evidence type="ECO:0000256" key="1">
    <source>
        <dbReference type="ARBA" id="ARBA00010641"/>
    </source>
</evidence>
<dbReference type="GO" id="GO:0003677">
    <property type="term" value="F:DNA binding"/>
    <property type="evidence" value="ECO:0007669"/>
    <property type="project" value="UniProtKB-KW"/>
</dbReference>
<dbReference type="Pfam" id="PF08281">
    <property type="entry name" value="Sigma70_r4_2"/>
    <property type="match status" value="1"/>
</dbReference>
<dbReference type="InterPro" id="IPR039425">
    <property type="entry name" value="RNA_pol_sigma-70-like"/>
</dbReference>
<gene>
    <name evidence="8" type="ORF">C7435_0397</name>
</gene>
<dbReference type="PANTHER" id="PTHR43133:SF8">
    <property type="entry name" value="RNA POLYMERASE SIGMA FACTOR HI_1459-RELATED"/>
    <property type="match status" value="1"/>
</dbReference>
<dbReference type="AlphaFoldDB" id="A0A495DM24"/>
<dbReference type="InterPro" id="IPR013325">
    <property type="entry name" value="RNA_pol_sigma_r2"/>
</dbReference>
<dbReference type="InterPro" id="IPR036388">
    <property type="entry name" value="WH-like_DNA-bd_sf"/>
</dbReference>
<evidence type="ECO:0000256" key="4">
    <source>
        <dbReference type="ARBA" id="ARBA00023125"/>
    </source>
</evidence>
<dbReference type="PANTHER" id="PTHR43133">
    <property type="entry name" value="RNA POLYMERASE ECF-TYPE SIGMA FACTO"/>
    <property type="match status" value="1"/>
</dbReference>
<keyword evidence="3" id="KW-0731">Sigma factor</keyword>
<sequence length="188" mass="20713">MQRDRKRVLSEFLIVSAHAGDRRALDRLCQLWHGDLLRHAARLIGEAEAARDIMQEAWCDILRGLRRLREPAAFPAWAYRIVARKCAAEIRGRQTDRRTADGLRAELAGAAIDGIADAERQADQGAIRLAMADLPAEQHLALALYHQDGLSVAEIAVITDTAAGTVKTRLMHARRKLAAALNPEPTAS</sequence>
<evidence type="ECO:0000313" key="9">
    <source>
        <dbReference type="Proteomes" id="UP000273675"/>
    </source>
</evidence>
<dbReference type="GO" id="GO:0016987">
    <property type="term" value="F:sigma factor activity"/>
    <property type="evidence" value="ECO:0007669"/>
    <property type="project" value="UniProtKB-KW"/>
</dbReference>
<evidence type="ECO:0000256" key="5">
    <source>
        <dbReference type="ARBA" id="ARBA00023163"/>
    </source>
</evidence>
<protein>
    <submittedName>
        <fullName evidence="8">RNA polymerase sigma-70 factor (ECF subfamily)</fullName>
    </submittedName>
</protein>
<organism evidence="8 9">
    <name type="scientific">Maricaulis maris</name>
    <dbReference type="NCBI Taxonomy" id="74318"/>
    <lineage>
        <taxon>Bacteria</taxon>
        <taxon>Pseudomonadati</taxon>
        <taxon>Pseudomonadota</taxon>
        <taxon>Alphaproteobacteria</taxon>
        <taxon>Maricaulales</taxon>
        <taxon>Maricaulaceae</taxon>
        <taxon>Maricaulis</taxon>
    </lineage>
</organism>
<proteinExistence type="inferred from homology"/>
<evidence type="ECO:0000259" key="7">
    <source>
        <dbReference type="Pfam" id="PF08281"/>
    </source>
</evidence>
<comment type="caution">
    <text evidence="8">The sequence shown here is derived from an EMBL/GenBank/DDBJ whole genome shotgun (WGS) entry which is preliminary data.</text>
</comment>
<dbReference type="NCBIfam" id="TIGR02937">
    <property type="entry name" value="sigma70-ECF"/>
    <property type="match status" value="1"/>
</dbReference>
<dbReference type="SUPFAM" id="SSF88659">
    <property type="entry name" value="Sigma3 and sigma4 domains of RNA polymerase sigma factors"/>
    <property type="match status" value="1"/>
</dbReference>
<evidence type="ECO:0000256" key="2">
    <source>
        <dbReference type="ARBA" id="ARBA00023015"/>
    </source>
</evidence>
<feature type="domain" description="RNA polymerase sigma-70 region 2" evidence="6">
    <location>
        <begin position="32"/>
        <end position="94"/>
    </location>
</feature>
<dbReference type="InterPro" id="IPR013249">
    <property type="entry name" value="RNA_pol_sigma70_r4_t2"/>
</dbReference>
<keyword evidence="2" id="KW-0805">Transcription regulation</keyword>
<name>A0A495DM24_9PROT</name>
<dbReference type="GO" id="GO:0006352">
    <property type="term" value="P:DNA-templated transcription initiation"/>
    <property type="evidence" value="ECO:0007669"/>
    <property type="project" value="InterPro"/>
</dbReference>
<keyword evidence="5" id="KW-0804">Transcription</keyword>
<dbReference type="Gene3D" id="1.10.1740.10">
    <property type="match status" value="1"/>
</dbReference>
<dbReference type="OrthoDB" id="9803470at2"/>
<evidence type="ECO:0000256" key="3">
    <source>
        <dbReference type="ARBA" id="ARBA00023082"/>
    </source>
</evidence>
<dbReference type="InterPro" id="IPR014284">
    <property type="entry name" value="RNA_pol_sigma-70_dom"/>
</dbReference>
<evidence type="ECO:0000259" key="6">
    <source>
        <dbReference type="Pfam" id="PF04542"/>
    </source>
</evidence>
<dbReference type="Gene3D" id="1.10.10.10">
    <property type="entry name" value="Winged helix-like DNA-binding domain superfamily/Winged helix DNA-binding domain"/>
    <property type="match status" value="1"/>
</dbReference>
<accession>A0A495DM24</accession>
<dbReference type="EMBL" id="RBIM01000001">
    <property type="protein sequence ID" value="RKR03954.1"/>
    <property type="molecule type" value="Genomic_DNA"/>
</dbReference>
<dbReference type="InterPro" id="IPR013324">
    <property type="entry name" value="RNA_pol_sigma_r3/r4-like"/>
</dbReference>
<evidence type="ECO:0000313" key="8">
    <source>
        <dbReference type="EMBL" id="RKR03954.1"/>
    </source>
</evidence>
<comment type="similarity">
    <text evidence="1">Belongs to the sigma-70 factor family. ECF subfamily.</text>
</comment>
<reference evidence="8 9" key="1">
    <citation type="submission" date="2018-10" db="EMBL/GenBank/DDBJ databases">
        <title>Genomic Encyclopedia of Type Strains, Phase IV (KMG-IV): sequencing the most valuable type-strain genomes for metagenomic binning, comparative biology and taxonomic classification.</title>
        <authorList>
            <person name="Goeker M."/>
        </authorList>
    </citation>
    <scope>NUCLEOTIDE SEQUENCE [LARGE SCALE GENOMIC DNA]</scope>
    <source>
        <strain evidence="8 9">DSM 4734</strain>
    </source>
</reference>
<feature type="domain" description="RNA polymerase sigma factor 70 region 4 type 2" evidence="7">
    <location>
        <begin position="126"/>
        <end position="177"/>
    </location>
</feature>
<dbReference type="RefSeq" id="WP_121209821.1">
    <property type="nucleotide sequence ID" value="NZ_RBIM01000001.1"/>
</dbReference>
<dbReference type="InterPro" id="IPR007627">
    <property type="entry name" value="RNA_pol_sigma70_r2"/>
</dbReference>